<dbReference type="InterPro" id="IPR037185">
    <property type="entry name" value="EmrE-like"/>
</dbReference>
<dbReference type="HOGENOM" id="CLU_026578_0_1_1"/>
<feature type="transmembrane region" description="Helical" evidence="8">
    <location>
        <begin position="209"/>
        <end position="231"/>
    </location>
</feature>
<evidence type="ECO:0000256" key="6">
    <source>
        <dbReference type="ARBA" id="ARBA00023136"/>
    </source>
</evidence>
<dbReference type="GO" id="GO:0022857">
    <property type="term" value="F:transmembrane transporter activity"/>
    <property type="evidence" value="ECO:0007669"/>
    <property type="project" value="InterPro"/>
</dbReference>
<feature type="transmembrane region" description="Helical" evidence="8">
    <location>
        <begin position="426"/>
        <end position="443"/>
    </location>
</feature>
<evidence type="ECO:0000256" key="5">
    <source>
        <dbReference type="ARBA" id="ARBA00022989"/>
    </source>
</evidence>
<name>W6YB67_COCC2</name>
<feature type="region of interest" description="Disordered" evidence="7">
    <location>
        <begin position="1"/>
        <end position="21"/>
    </location>
</feature>
<feature type="transmembrane region" description="Helical" evidence="8">
    <location>
        <begin position="336"/>
        <end position="360"/>
    </location>
</feature>
<feature type="transmembrane region" description="Helical" evidence="8">
    <location>
        <begin position="400"/>
        <end position="420"/>
    </location>
</feature>
<feature type="region of interest" description="Disordered" evidence="7">
    <location>
        <begin position="453"/>
        <end position="480"/>
    </location>
</feature>
<dbReference type="eggNOG" id="KOG2765">
    <property type="taxonomic scope" value="Eukaryota"/>
</dbReference>
<evidence type="ECO:0000313" key="11">
    <source>
        <dbReference type="Proteomes" id="UP000053841"/>
    </source>
</evidence>
<reference evidence="10 11" key="1">
    <citation type="journal article" date="2013" name="PLoS Genet.">
        <title>Comparative genome structure, secondary metabolite, and effector coding capacity across Cochliobolus pathogens.</title>
        <authorList>
            <person name="Condon B.J."/>
            <person name="Leng Y."/>
            <person name="Wu D."/>
            <person name="Bushley K.E."/>
            <person name="Ohm R.A."/>
            <person name="Otillar R."/>
            <person name="Martin J."/>
            <person name="Schackwitz W."/>
            <person name="Grimwood J."/>
            <person name="MohdZainudin N."/>
            <person name="Xue C."/>
            <person name="Wang R."/>
            <person name="Manning V.A."/>
            <person name="Dhillon B."/>
            <person name="Tu Z.J."/>
            <person name="Steffenson B.J."/>
            <person name="Salamov A."/>
            <person name="Sun H."/>
            <person name="Lowry S."/>
            <person name="LaButti K."/>
            <person name="Han J."/>
            <person name="Copeland A."/>
            <person name="Lindquist E."/>
            <person name="Barry K."/>
            <person name="Schmutz J."/>
            <person name="Baker S.E."/>
            <person name="Ciuffetti L.M."/>
            <person name="Grigoriev I.V."/>
            <person name="Zhong S."/>
            <person name="Turgeon B.G."/>
        </authorList>
    </citation>
    <scope>NUCLEOTIDE SEQUENCE [LARGE SCALE GENOMIC DNA]</scope>
    <source>
        <strain evidence="10 11">26-R-13</strain>
    </source>
</reference>
<feature type="transmembrane region" description="Helical" evidence="8">
    <location>
        <begin position="61"/>
        <end position="86"/>
    </location>
</feature>
<evidence type="ECO:0000256" key="7">
    <source>
        <dbReference type="SAM" id="MobiDB-lite"/>
    </source>
</evidence>
<dbReference type="InterPro" id="IPR009262">
    <property type="entry name" value="SLC35_F1/F2/F6"/>
</dbReference>
<feature type="domain" description="DUF3955" evidence="9">
    <location>
        <begin position="61"/>
        <end position="109"/>
    </location>
</feature>
<feature type="transmembrane region" description="Helical" evidence="8">
    <location>
        <begin position="237"/>
        <end position="254"/>
    </location>
</feature>
<evidence type="ECO:0000256" key="4">
    <source>
        <dbReference type="ARBA" id="ARBA00022692"/>
    </source>
</evidence>
<feature type="transmembrane region" description="Helical" evidence="8">
    <location>
        <begin position="302"/>
        <end position="324"/>
    </location>
</feature>
<evidence type="ECO:0000313" key="10">
    <source>
        <dbReference type="EMBL" id="EUC28401.1"/>
    </source>
</evidence>
<dbReference type="Proteomes" id="UP000053841">
    <property type="component" value="Unassembled WGS sequence"/>
</dbReference>
<feature type="transmembrane region" description="Helical" evidence="8">
    <location>
        <begin position="98"/>
        <end position="117"/>
    </location>
</feature>
<dbReference type="GO" id="GO:0000329">
    <property type="term" value="C:fungal-type vacuole membrane"/>
    <property type="evidence" value="ECO:0007669"/>
    <property type="project" value="TreeGrafter"/>
</dbReference>
<dbReference type="OrthoDB" id="1436450at2759"/>
<dbReference type="SUPFAM" id="SSF103481">
    <property type="entry name" value="Multidrug resistance efflux transporter EmrE"/>
    <property type="match status" value="1"/>
</dbReference>
<feature type="transmembrane region" description="Helical" evidence="8">
    <location>
        <begin position="372"/>
        <end position="393"/>
    </location>
</feature>
<feature type="transmembrane region" description="Helical" evidence="8">
    <location>
        <begin position="261"/>
        <end position="282"/>
    </location>
</feature>
<keyword evidence="6 8" id="KW-0472">Membrane</keyword>
<evidence type="ECO:0000256" key="3">
    <source>
        <dbReference type="ARBA" id="ARBA00022448"/>
    </source>
</evidence>
<evidence type="ECO:0000256" key="8">
    <source>
        <dbReference type="SAM" id="Phobius"/>
    </source>
</evidence>
<dbReference type="AlphaFoldDB" id="W6YB67"/>
<organism evidence="10 11">
    <name type="scientific">Cochliobolus carbonum (strain 26-R-13)</name>
    <name type="common">Maize leaf spot fungus</name>
    <name type="synonym">Bipolaris zeicola</name>
    <dbReference type="NCBI Taxonomy" id="930089"/>
    <lineage>
        <taxon>Eukaryota</taxon>
        <taxon>Fungi</taxon>
        <taxon>Dikarya</taxon>
        <taxon>Ascomycota</taxon>
        <taxon>Pezizomycotina</taxon>
        <taxon>Dothideomycetes</taxon>
        <taxon>Pleosporomycetidae</taxon>
        <taxon>Pleosporales</taxon>
        <taxon>Pleosporineae</taxon>
        <taxon>Pleosporaceae</taxon>
        <taxon>Bipolaris</taxon>
    </lineage>
</organism>
<keyword evidence="4 8" id="KW-0812">Transmembrane</keyword>
<comment type="similarity">
    <text evidence="2">Belongs to the SLC35F solute transporter family.</text>
</comment>
<dbReference type="Pfam" id="PF13127">
    <property type="entry name" value="DUF3955"/>
    <property type="match status" value="1"/>
</dbReference>
<keyword evidence="11" id="KW-1185">Reference proteome</keyword>
<dbReference type="PANTHER" id="PTHR23051">
    <property type="entry name" value="SOLUTE CARRIER FAMILY 35, MEMBER F5"/>
    <property type="match status" value="1"/>
</dbReference>
<keyword evidence="5 8" id="KW-1133">Transmembrane helix</keyword>
<evidence type="ECO:0000256" key="2">
    <source>
        <dbReference type="ARBA" id="ARBA00007863"/>
    </source>
</evidence>
<gene>
    <name evidence="10" type="ORF">COCCADRAFT_30339</name>
</gene>
<dbReference type="GeneID" id="19146735"/>
<dbReference type="Pfam" id="PF06027">
    <property type="entry name" value="SLC35F"/>
    <property type="match status" value="1"/>
</dbReference>
<dbReference type="InterPro" id="IPR025016">
    <property type="entry name" value="DUF3955"/>
</dbReference>
<dbReference type="KEGG" id="bze:COCCADRAFT_30339"/>
<evidence type="ECO:0000256" key="1">
    <source>
        <dbReference type="ARBA" id="ARBA00004141"/>
    </source>
</evidence>
<keyword evidence="3" id="KW-0813">Transport</keyword>
<proteinExistence type="inferred from homology"/>
<comment type="subcellular location">
    <subcellularLocation>
        <location evidence="1">Membrane</location>
        <topology evidence="1">Multi-pass membrane protein</topology>
    </subcellularLocation>
</comment>
<evidence type="ECO:0000259" key="9">
    <source>
        <dbReference type="Pfam" id="PF13127"/>
    </source>
</evidence>
<dbReference type="RefSeq" id="XP_007717299.1">
    <property type="nucleotide sequence ID" value="XM_007719109.1"/>
</dbReference>
<accession>W6YB67</accession>
<dbReference type="EMBL" id="KI964817">
    <property type="protein sequence ID" value="EUC28401.1"/>
    <property type="molecule type" value="Genomic_DNA"/>
</dbReference>
<sequence>MIPRREELVEPTTTSPRVSDVSDENAFMRSEDYLDSPATEASQWMDGKDKMGAWSGKVRHAIGIGFLLATVFLWTASNFLASTIFADNSYSKPYFVTYVNTSFFILPLLPMLLHCLWSDYRQPNTARQPRQPFITHIYNLLQRRTGKWTLLREHESSSSLAPSHESRNDEATEVLLSSSAPGSLNLGRGKDVGHETDEGGLTLHDTAKLALEFCILWFLANYFAAACLKYTTVASSTILSSTSSIWTLLLGSIMRVERFTMLKLVGVLASLSGVVLISLVDVSGDTDENRGTFPHKTPRELAIGDVMAFVSAVLYGFYTVFMKAKIGDETKVNMPLFFGLVGLANVVLLWPGFIILHLTGIEQFELPPTTRILNIVLVNSASSLVSDFCWAYAMFLTSPLVVTVGLSLTIPCSLVGQMLLDSQYASALYWVGAAIMVLSFLFINHEDRKDEVQGSADTSARGSFQSVRQSLSRRNSRSEV</sequence>
<protein>
    <recommendedName>
        <fullName evidence="9">DUF3955 domain-containing protein</fullName>
    </recommendedName>
</protein>
<dbReference type="PANTHER" id="PTHR23051:SF0">
    <property type="entry name" value="SOLUTE CARRIER FAMILY 35 MEMBER F5"/>
    <property type="match status" value="1"/>
</dbReference>
<feature type="compositionally biased region" description="Polar residues" evidence="7">
    <location>
        <begin position="455"/>
        <end position="473"/>
    </location>
</feature>